<accession>M0AX96</accession>
<keyword evidence="7 8" id="KW-0067">ATP-binding</keyword>
<evidence type="ECO:0000259" key="10">
    <source>
        <dbReference type="Pfam" id="PF01467"/>
    </source>
</evidence>
<organism evidence="11 12">
    <name type="scientific">Natrialba asiatica (strain ATCC 700177 / DSM 12278 / JCM 9576 / FERM P-10747 / NBRC 102637 / 172P1)</name>
    <dbReference type="NCBI Taxonomy" id="29540"/>
    <lineage>
        <taxon>Archaea</taxon>
        <taxon>Methanobacteriati</taxon>
        <taxon>Methanobacteriota</taxon>
        <taxon>Stenosarchaea group</taxon>
        <taxon>Halobacteria</taxon>
        <taxon>Halobacteriales</taxon>
        <taxon>Natrialbaceae</taxon>
        <taxon>Natrialba</taxon>
    </lineage>
</organism>
<evidence type="ECO:0000256" key="7">
    <source>
        <dbReference type="ARBA" id="ARBA00022840"/>
    </source>
</evidence>
<evidence type="ECO:0000256" key="4">
    <source>
        <dbReference type="ARBA" id="ARBA00022695"/>
    </source>
</evidence>
<protein>
    <recommendedName>
        <fullName evidence="8">FAD synthase</fullName>
        <ecNumber evidence="8">2.7.7.2</ecNumber>
    </recommendedName>
    <alternativeName>
        <fullName evidence="8">FMN adenylyltransferase</fullName>
    </alternativeName>
    <alternativeName>
        <fullName evidence="8">Flavin adenine dinucleotide synthase</fullName>
    </alternativeName>
</protein>
<dbReference type="STRING" id="29540.C481_07996"/>
<evidence type="ECO:0000313" key="11">
    <source>
        <dbReference type="EMBL" id="ELZ02593.1"/>
    </source>
</evidence>
<feature type="binding site" evidence="8">
    <location>
        <begin position="68"/>
        <end position="71"/>
    </location>
    <ligand>
        <name>ATP</name>
        <dbReference type="ChEBI" id="CHEBI:30616"/>
    </ligand>
</feature>
<keyword evidence="2 8" id="KW-0288">FMN</keyword>
<keyword evidence="3 8" id="KW-0808">Transferase</keyword>
<feature type="domain" description="Cytidyltransferase-like" evidence="10">
    <location>
        <begin position="59"/>
        <end position="189"/>
    </location>
</feature>
<comment type="similarity">
    <text evidence="8">Belongs to the archaeal FAD synthase family.</text>
</comment>
<dbReference type="Gene3D" id="3.40.50.620">
    <property type="entry name" value="HUPs"/>
    <property type="match status" value="1"/>
</dbReference>
<evidence type="ECO:0000256" key="2">
    <source>
        <dbReference type="ARBA" id="ARBA00022643"/>
    </source>
</evidence>
<comment type="caution">
    <text evidence="8">Lacks conserved residue(s) required for the propagation of feature annotation.</text>
</comment>
<dbReference type="GO" id="GO:0006747">
    <property type="term" value="P:FAD biosynthetic process"/>
    <property type="evidence" value="ECO:0007669"/>
    <property type="project" value="UniProtKB-UniRule"/>
</dbReference>
<evidence type="ECO:0000256" key="6">
    <source>
        <dbReference type="ARBA" id="ARBA00022827"/>
    </source>
</evidence>
<dbReference type="PANTHER" id="PTHR43793">
    <property type="entry name" value="FAD SYNTHASE"/>
    <property type="match status" value="1"/>
</dbReference>
<evidence type="ECO:0000256" key="1">
    <source>
        <dbReference type="ARBA" id="ARBA00022630"/>
    </source>
</evidence>
<evidence type="ECO:0000256" key="9">
    <source>
        <dbReference type="SAM" id="MobiDB-lite"/>
    </source>
</evidence>
<keyword evidence="12" id="KW-1185">Reference proteome</keyword>
<dbReference type="UniPathway" id="UPA00277">
    <property type="reaction ID" value="UER00407"/>
</dbReference>
<dbReference type="GO" id="GO:0046444">
    <property type="term" value="P:FMN metabolic process"/>
    <property type="evidence" value="ECO:0007669"/>
    <property type="project" value="UniProtKB-UniRule"/>
</dbReference>
<gene>
    <name evidence="8" type="primary">ribL</name>
    <name evidence="11" type="ORF">C481_07996</name>
</gene>
<feature type="binding site" evidence="8">
    <location>
        <begin position="63"/>
        <end position="64"/>
    </location>
    <ligand>
        <name>ATP</name>
        <dbReference type="ChEBI" id="CHEBI:30616"/>
    </ligand>
</feature>
<comment type="function">
    <text evidence="8">Catalyzes the transfer of the AMP portion of ATP to flavin mononucleotide (FMN) to produce flavin adenine dinucleotide (FAD) coenzyme.</text>
</comment>
<proteinExistence type="inferred from homology"/>
<dbReference type="NCBIfam" id="TIGR00125">
    <property type="entry name" value="cyt_tran_rel"/>
    <property type="match status" value="1"/>
</dbReference>
<evidence type="ECO:0000313" key="12">
    <source>
        <dbReference type="Proteomes" id="UP000011554"/>
    </source>
</evidence>
<dbReference type="AlphaFoldDB" id="M0AX96"/>
<dbReference type="InterPro" id="IPR024902">
    <property type="entry name" value="FAD_synth_RibL"/>
</dbReference>
<dbReference type="PATRIC" id="fig|29540.5.peg.1626"/>
<dbReference type="EMBL" id="AOIO01000021">
    <property type="protein sequence ID" value="ELZ02593.1"/>
    <property type="molecule type" value="Genomic_DNA"/>
</dbReference>
<keyword evidence="6 8" id="KW-0274">FAD</keyword>
<evidence type="ECO:0000256" key="8">
    <source>
        <dbReference type="HAMAP-Rule" id="MF_02115"/>
    </source>
</evidence>
<dbReference type="GO" id="GO:0005524">
    <property type="term" value="F:ATP binding"/>
    <property type="evidence" value="ECO:0007669"/>
    <property type="project" value="UniProtKB-UniRule"/>
</dbReference>
<reference evidence="11 12" key="1">
    <citation type="journal article" date="2014" name="PLoS Genet.">
        <title>Phylogenetically driven sequencing of extremely halophilic archaea reveals strategies for static and dynamic osmo-response.</title>
        <authorList>
            <person name="Becker E.A."/>
            <person name="Seitzer P.M."/>
            <person name="Tritt A."/>
            <person name="Larsen D."/>
            <person name="Krusor M."/>
            <person name="Yao A.I."/>
            <person name="Wu D."/>
            <person name="Madern D."/>
            <person name="Eisen J.A."/>
            <person name="Darling A.E."/>
            <person name="Facciotti M.T."/>
        </authorList>
    </citation>
    <scope>NUCLEOTIDE SEQUENCE [LARGE SCALE GENOMIC DNA]</scope>
    <source>
        <strain evidence="11 12">DSM 12278</strain>
    </source>
</reference>
<dbReference type="eggNOG" id="arCOG01222">
    <property type="taxonomic scope" value="Archaea"/>
</dbReference>
<feature type="compositionally biased region" description="Basic and acidic residues" evidence="9">
    <location>
        <begin position="8"/>
        <end position="28"/>
    </location>
</feature>
<evidence type="ECO:0000256" key="3">
    <source>
        <dbReference type="ARBA" id="ARBA00022679"/>
    </source>
</evidence>
<dbReference type="InterPro" id="IPR050385">
    <property type="entry name" value="Archaeal_FAD_synthase"/>
</dbReference>
<comment type="subunit">
    <text evidence="8">Homodimer.</text>
</comment>
<dbReference type="EC" id="2.7.7.2" evidence="8"/>
<dbReference type="PANTHER" id="PTHR43793:SF1">
    <property type="entry name" value="FAD SYNTHASE"/>
    <property type="match status" value="1"/>
</dbReference>
<feature type="binding site" evidence="8">
    <location>
        <position position="146"/>
    </location>
    <ligand>
        <name>ATP</name>
        <dbReference type="ChEBI" id="CHEBI:30616"/>
    </ligand>
</feature>
<keyword evidence="4 8" id="KW-0548">Nucleotidyltransferase</keyword>
<name>M0AX96_NATA1</name>
<keyword evidence="1 8" id="KW-0285">Flavoprotein</keyword>
<comment type="caution">
    <text evidence="11">The sequence shown here is derived from an EMBL/GenBank/DDBJ whole genome shotgun (WGS) entry which is preliminary data.</text>
</comment>
<comment type="cofactor">
    <cofactor evidence="8">
        <name>a divalent metal cation</name>
        <dbReference type="ChEBI" id="CHEBI:60240"/>
    </cofactor>
</comment>
<evidence type="ECO:0000256" key="5">
    <source>
        <dbReference type="ARBA" id="ARBA00022741"/>
    </source>
</evidence>
<dbReference type="InterPro" id="IPR004821">
    <property type="entry name" value="Cyt_trans-like"/>
</dbReference>
<dbReference type="Pfam" id="PF01467">
    <property type="entry name" value="CTP_transf_like"/>
    <property type="match status" value="1"/>
</dbReference>
<comment type="catalytic activity">
    <reaction evidence="8">
        <text>FMN + ATP + H(+) = FAD + diphosphate</text>
        <dbReference type="Rhea" id="RHEA:17237"/>
        <dbReference type="ChEBI" id="CHEBI:15378"/>
        <dbReference type="ChEBI" id="CHEBI:30616"/>
        <dbReference type="ChEBI" id="CHEBI:33019"/>
        <dbReference type="ChEBI" id="CHEBI:57692"/>
        <dbReference type="ChEBI" id="CHEBI:58210"/>
        <dbReference type="EC" id="2.7.7.2"/>
    </reaction>
</comment>
<feature type="region of interest" description="Disordered" evidence="9">
    <location>
        <begin position="1"/>
        <end position="56"/>
    </location>
</feature>
<dbReference type="GO" id="GO:0003919">
    <property type="term" value="F:FMN adenylyltransferase activity"/>
    <property type="evidence" value="ECO:0007669"/>
    <property type="project" value="UniProtKB-UniRule"/>
</dbReference>
<keyword evidence="5 8" id="KW-0547">Nucleotide-binding</keyword>
<sequence length="196" mass="21548">MTDSASQSDERRAHSRSDTDADANRGTDTDTDTDGGTNTNGDTDRNSRSNPEPSSRTVIAQGTFDILHPGHVHYLEEAAAMGEELYVIVARKANVDHKEAPICSAAQRRDVVGALESVDEALLGHEEDIFVPIERIDPDVIVLGHDQHHDPAAIQAELDRRNIDCTVERASGRDPAHEDELLSTRLIIDRILDRRG</sequence>
<dbReference type="Proteomes" id="UP000011554">
    <property type="component" value="Unassembled WGS sequence"/>
</dbReference>
<dbReference type="HAMAP" id="MF_02115">
    <property type="entry name" value="FAD_synth_arch"/>
    <property type="match status" value="1"/>
</dbReference>
<comment type="pathway">
    <text evidence="8">Cofactor biosynthesis; FAD biosynthesis; FAD from FMN: step 1/1.</text>
</comment>
<dbReference type="SUPFAM" id="SSF52374">
    <property type="entry name" value="Nucleotidylyl transferase"/>
    <property type="match status" value="1"/>
</dbReference>
<dbReference type="InterPro" id="IPR014729">
    <property type="entry name" value="Rossmann-like_a/b/a_fold"/>
</dbReference>